<dbReference type="SUPFAM" id="SSF57625">
    <property type="entry name" value="Invertebrate chitin-binding proteins"/>
    <property type="match status" value="2"/>
</dbReference>
<dbReference type="InterPro" id="IPR036508">
    <property type="entry name" value="Chitin-bd_dom_sf"/>
</dbReference>
<dbReference type="GO" id="GO:0008061">
    <property type="term" value="F:chitin binding"/>
    <property type="evidence" value="ECO:0007669"/>
    <property type="project" value="InterPro"/>
</dbReference>
<dbReference type="Gene3D" id="2.170.140.10">
    <property type="entry name" value="Chitin binding domain"/>
    <property type="match status" value="1"/>
</dbReference>
<name>A0AAN9AE54_HALRR</name>
<dbReference type="SMART" id="SM00494">
    <property type="entry name" value="ChtBD2"/>
    <property type="match status" value="3"/>
</dbReference>
<feature type="domain" description="Chitin-binding type-2" evidence="2">
    <location>
        <begin position="79"/>
        <end position="137"/>
    </location>
</feature>
<feature type="domain" description="Chitin-binding type-2" evidence="2">
    <location>
        <begin position="140"/>
        <end position="197"/>
    </location>
</feature>
<accession>A0AAN9AE54</accession>
<dbReference type="Pfam" id="PF01607">
    <property type="entry name" value="CBM_14"/>
    <property type="match status" value="1"/>
</dbReference>
<evidence type="ECO:0000259" key="2">
    <source>
        <dbReference type="PROSITE" id="PS50940"/>
    </source>
</evidence>
<keyword evidence="4" id="KW-1185">Reference proteome</keyword>
<protein>
    <recommendedName>
        <fullName evidence="2">Chitin-binding type-2 domain-containing protein</fullName>
    </recommendedName>
</protein>
<reference evidence="3 4" key="1">
    <citation type="submission" date="2023-11" db="EMBL/GenBank/DDBJ databases">
        <title>Halocaridina rubra genome assembly.</title>
        <authorList>
            <person name="Smith C."/>
        </authorList>
    </citation>
    <scope>NUCLEOTIDE SEQUENCE [LARGE SCALE GENOMIC DNA]</scope>
    <source>
        <strain evidence="3">EP-1</strain>
        <tissue evidence="3">Whole</tissue>
    </source>
</reference>
<dbReference type="PROSITE" id="PS50940">
    <property type="entry name" value="CHIT_BIND_II"/>
    <property type="match status" value="3"/>
</dbReference>
<gene>
    <name evidence="3" type="ORF">SK128_005615</name>
</gene>
<feature type="region of interest" description="Disordered" evidence="1">
    <location>
        <begin position="207"/>
        <end position="227"/>
    </location>
</feature>
<dbReference type="InterPro" id="IPR002557">
    <property type="entry name" value="Chitin-bd_dom"/>
</dbReference>
<dbReference type="GO" id="GO:0005576">
    <property type="term" value="C:extracellular region"/>
    <property type="evidence" value="ECO:0007669"/>
    <property type="project" value="InterPro"/>
</dbReference>
<comment type="caution">
    <text evidence="3">The sequence shown here is derived from an EMBL/GenBank/DDBJ whole genome shotgun (WGS) entry which is preliminary data.</text>
</comment>
<proteinExistence type="predicted"/>
<dbReference type="Proteomes" id="UP001381693">
    <property type="component" value="Unassembled WGS sequence"/>
</dbReference>
<dbReference type="AlphaFoldDB" id="A0AAN9AE54"/>
<evidence type="ECO:0000256" key="1">
    <source>
        <dbReference type="SAM" id="MobiDB-lite"/>
    </source>
</evidence>
<evidence type="ECO:0000313" key="3">
    <source>
        <dbReference type="EMBL" id="KAK7083050.1"/>
    </source>
</evidence>
<sequence length="284" mass="30522">MCFHIAASATGRCEIDCTGRPDFTKVADPFNCTNYYICLYEEPSPISIPCHEGEFFEAGDCVPMINPCGPSCAPGASCSLTCDPKSPGGFINDPFSCNIYYECVVGGLISSVCSESEPHFDSTSGKCVNDPSLCCAPICTPYCYEKETLIPDPTDCTKFYICLDTGTPLEKYRMSCDEGKVFDVPLGMCTTTGVCQVLCPETATTEDTGKNNGTTTTSTTPGTDQTHTTPSTVTDGCVDYYICKAMGLIAQCLTCQPQYFNCTTVGAPPREEECENGLSTITHF</sequence>
<feature type="compositionally biased region" description="Low complexity" evidence="1">
    <location>
        <begin position="210"/>
        <end position="227"/>
    </location>
</feature>
<dbReference type="EMBL" id="JAXCGZ010003821">
    <property type="protein sequence ID" value="KAK7083050.1"/>
    <property type="molecule type" value="Genomic_DNA"/>
</dbReference>
<evidence type="ECO:0000313" key="4">
    <source>
        <dbReference type="Proteomes" id="UP001381693"/>
    </source>
</evidence>
<feature type="domain" description="Chitin-binding type-2" evidence="2">
    <location>
        <begin position="14"/>
        <end position="70"/>
    </location>
</feature>
<organism evidence="3 4">
    <name type="scientific">Halocaridina rubra</name>
    <name type="common">Hawaiian red shrimp</name>
    <dbReference type="NCBI Taxonomy" id="373956"/>
    <lineage>
        <taxon>Eukaryota</taxon>
        <taxon>Metazoa</taxon>
        <taxon>Ecdysozoa</taxon>
        <taxon>Arthropoda</taxon>
        <taxon>Crustacea</taxon>
        <taxon>Multicrustacea</taxon>
        <taxon>Malacostraca</taxon>
        <taxon>Eumalacostraca</taxon>
        <taxon>Eucarida</taxon>
        <taxon>Decapoda</taxon>
        <taxon>Pleocyemata</taxon>
        <taxon>Caridea</taxon>
        <taxon>Atyoidea</taxon>
        <taxon>Atyidae</taxon>
        <taxon>Halocaridina</taxon>
    </lineage>
</organism>